<evidence type="ECO:0000256" key="11">
    <source>
        <dbReference type="ARBA" id="ARBA00022967"/>
    </source>
</evidence>
<evidence type="ECO:0000256" key="4">
    <source>
        <dbReference type="ARBA" id="ARBA00011164"/>
    </source>
</evidence>
<comment type="similarity">
    <text evidence="3">Belongs to the cytochrome c oxidase subunit 2 family.</text>
</comment>
<evidence type="ECO:0000256" key="18">
    <source>
        <dbReference type="ARBA" id="ARBA00049512"/>
    </source>
</evidence>
<keyword evidence="8" id="KW-0479">Metal-binding</keyword>
<comment type="subcellular location">
    <subcellularLocation>
        <location evidence="2">Mitochondrion inner membrane</location>
        <topology evidence="2">Multi-pass membrane protein</topology>
    </subcellularLocation>
</comment>
<evidence type="ECO:0000256" key="12">
    <source>
        <dbReference type="ARBA" id="ARBA00022982"/>
    </source>
</evidence>
<dbReference type="GO" id="GO:0005743">
    <property type="term" value="C:mitochondrial inner membrane"/>
    <property type="evidence" value="ECO:0007669"/>
    <property type="project" value="UniProtKB-SubCell"/>
</dbReference>
<dbReference type="PROSITE" id="PS50857">
    <property type="entry name" value="COX2_CUA"/>
    <property type="match status" value="1"/>
</dbReference>
<dbReference type="Gene3D" id="2.60.40.420">
    <property type="entry name" value="Cupredoxins - blue copper proteins"/>
    <property type="match status" value="1"/>
</dbReference>
<dbReference type="EC" id="7.1.1.9" evidence="5"/>
<keyword evidence="7 19" id="KW-0812">Transmembrane</keyword>
<evidence type="ECO:0000256" key="1">
    <source>
        <dbReference type="ARBA" id="ARBA00001935"/>
    </source>
</evidence>
<dbReference type="PRINTS" id="PR01166">
    <property type="entry name" value="CYCOXIDASEII"/>
</dbReference>
<dbReference type="EMBL" id="HM640930">
    <property type="protein sequence ID" value="ADK97623.1"/>
    <property type="molecule type" value="Genomic_DNA"/>
</dbReference>
<sequence length="218" mass="26260">MIIFFSFLSIWFDWFNNFNCFLLFVIVFFVFFVFFFLFFFNFFFNLNLGFGLLEFWMCFIPIFFLISQIIPSIFLLFFFNFSNTSSDLTIKVVGHQWYWSYEIGDNLGFFFDSFMLSDEFFVLGDYRLLEVDNRLILPVNFFVRFVLTSFDVIHSWTLPMFFLKMDVMSGLLNIMDFFFESVGVFYGQCSEICGANHSFMPVVIELTLMNFFKSFFIF</sequence>
<evidence type="ECO:0000256" key="8">
    <source>
        <dbReference type="ARBA" id="ARBA00022723"/>
    </source>
</evidence>
<keyword evidence="12" id="KW-0249">Electron transport</keyword>
<reference evidence="21" key="1">
    <citation type="journal article" date="2011" name="Genome">
        <title>The mitochondrial genome of the soybean cyst nematode, Heterodera glycines.</title>
        <authorList>
            <person name="Gibson T."/>
            <person name="Farrugia D."/>
            <person name="Barrett J."/>
            <person name="Chitwood D.J."/>
            <person name="Rowe J."/>
            <person name="Subbotin S."/>
            <person name="Dowton M."/>
        </authorList>
    </citation>
    <scope>NUCLEOTIDE SEQUENCE</scope>
</reference>
<dbReference type="Gene3D" id="1.10.287.90">
    <property type="match status" value="1"/>
</dbReference>
<name>F6KBI3_HETGL</name>
<evidence type="ECO:0000256" key="14">
    <source>
        <dbReference type="ARBA" id="ARBA00023008"/>
    </source>
</evidence>
<dbReference type="AlphaFoldDB" id="F6KBI3"/>
<dbReference type="PROSITE" id="PS00078">
    <property type="entry name" value="COX2"/>
    <property type="match status" value="1"/>
</dbReference>
<evidence type="ECO:0000256" key="9">
    <source>
        <dbReference type="ARBA" id="ARBA00022792"/>
    </source>
</evidence>
<evidence type="ECO:0000256" key="3">
    <source>
        <dbReference type="ARBA" id="ARBA00007866"/>
    </source>
</evidence>
<evidence type="ECO:0000256" key="6">
    <source>
        <dbReference type="ARBA" id="ARBA00022448"/>
    </source>
</evidence>
<dbReference type="InterPro" id="IPR008972">
    <property type="entry name" value="Cupredoxin"/>
</dbReference>
<dbReference type="InterPro" id="IPR001505">
    <property type="entry name" value="Copper_CuA"/>
</dbReference>
<comment type="subunit">
    <text evidence="4">Component of the cytochrome c oxidase (complex IV, CIV), a multisubunit enzyme composed of a catalytic core of 3 subunits and several supernumerary subunits. The complex exists as a monomer or a dimer and forms supercomplexes (SCs) in the inner mitochondrial membrane with ubiquinol-cytochrome c oxidoreductase (cytochrome b-c1 complex, complex III, CIII).</text>
</comment>
<evidence type="ECO:0000256" key="15">
    <source>
        <dbReference type="ARBA" id="ARBA00023128"/>
    </source>
</evidence>
<dbReference type="Pfam" id="PF00116">
    <property type="entry name" value="COX2"/>
    <property type="match status" value="1"/>
</dbReference>
<evidence type="ECO:0000256" key="17">
    <source>
        <dbReference type="ARBA" id="ARBA00031389"/>
    </source>
</evidence>
<dbReference type="GO" id="GO:0004129">
    <property type="term" value="F:cytochrome-c oxidase activity"/>
    <property type="evidence" value="ECO:0007669"/>
    <property type="project" value="UniProtKB-EC"/>
</dbReference>
<keyword evidence="14" id="KW-0186">Copper</keyword>
<dbReference type="GO" id="GO:0005507">
    <property type="term" value="F:copper ion binding"/>
    <property type="evidence" value="ECO:0007669"/>
    <property type="project" value="InterPro"/>
</dbReference>
<evidence type="ECO:0000256" key="7">
    <source>
        <dbReference type="ARBA" id="ARBA00022692"/>
    </source>
</evidence>
<feature type="transmembrane region" description="Helical" evidence="19">
    <location>
        <begin position="141"/>
        <end position="163"/>
    </location>
</feature>
<comment type="catalytic activity">
    <reaction evidence="18">
        <text>4 Fe(II)-[cytochrome c] + O2 + 8 H(+)(in) = 4 Fe(III)-[cytochrome c] + 2 H2O + 4 H(+)(out)</text>
        <dbReference type="Rhea" id="RHEA:11436"/>
        <dbReference type="Rhea" id="RHEA-COMP:10350"/>
        <dbReference type="Rhea" id="RHEA-COMP:14399"/>
        <dbReference type="ChEBI" id="CHEBI:15377"/>
        <dbReference type="ChEBI" id="CHEBI:15378"/>
        <dbReference type="ChEBI" id="CHEBI:15379"/>
        <dbReference type="ChEBI" id="CHEBI:29033"/>
        <dbReference type="ChEBI" id="CHEBI:29034"/>
        <dbReference type="EC" id="7.1.1.9"/>
    </reaction>
    <physiologicalReaction direction="left-to-right" evidence="18">
        <dbReference type="Rhea" id="RHEA:11437"/>
    </physiologicalReaction>
</comment>
<keyword evidence="9" id="KW-0999">Mitochondrion inner membrane</keyword>
<comment type="cofactor">
    <cofactor evidence="1">
        <name>Cu cation</name>
        <dbReference type="ChEBI" id="CHEBI:23378"/>
    </cofactor>
</comment>
<accession>F6KBI3</accession>
<feature type="transmembrane region" description="Helical" evidence="19">
    <location>
        <begin position="56"/>
        <end position="79"/>
    </location>
</feature>
<dbReference type="SUPFAM" id="SSF49503">
    <property type="entry name" value="Cupredoxins"/>
    <property type="match status" value="1"/>
</dbReference>
<feature type="transmembrane region" description="Helical" evidence="19">
    <location>
        <begin position="21"/>
        <end position="44"/>
    </location>
</feature>
<feature type="domain" description="Cytochrome oxidase subunit II copper A binding" evidence="20">
    <location>
        <begin position="85"/>
        <end position="218"/>
    </location>
</feature>
<evidence type="ECO:0000313" key="21">
    <source>
        <dbReference type="EMBL" id="ADK97623.1"/>
    </source>
</evidence>
<gene>
    <name evidence="21" type="primary">COX2</name>
</gene>
<evidence type="ECO:0000256" key="2">
    <source>
        <dbReference type="ARBA" id="ARBA00004448"/>
    </source>
</evidence>
<evidence type="ECO:0000256" key="10">
    <source>
        <dbReference type="ARBA" id="ARBA00022842"/>
    </source>
</evidence>
<organism evidence="21">
    <name type="scientific">Heterodera glycines</name>
    <name type="common">Soybean cyst nematode worm</name>
    <dbReference type="NCBI Taxonomy" id="51029"/>
    <lineage>
        <taxon>Eukaryota</taxon>
        <taxon>Metazoa</taxon>
        <taxon>Ecdysozoa</taxon>
        <taxon>Nematoda</taxon>
        <taxon>Chromadorea</taxon>
        <taxon>Rhabditida</taxon>
        <taxon>Tylenchina</taxon>
        <taxon>Tylenchomorpha</taxon>
        <taxon>Tylenchoidea</taxon>
        <taxon>Heteroderidae</taxon>
        <taxon>Heteroderinae</taxon>
        <taxon>Heterodera</taxon>
    </lineage>
</organism>
<dbReference type="InterPro" id="IPR045187">
    <property type="entry name" value="CcO_II"/>
</dbReference>
<dbReference type="PANTHER" id="PTHR22888:SF9">
    <property type="entry name" value="CYTOCHROME C OXIDASE SUBUNIT 2"/>
    <property type="match status" value="1"/>
</dbReference>
<keyword evidence="10" id="KW-0460">Magnesium</keyword>
<dbReference type="GO" id="GO:0042773">
    <property type="term" value="P:ATP synthesis coupled electron transport"/>
    <property type="evidence" value="ECO:0007669"/>
    <property type="project" value="TreeGrafter"/>
</dbReference>
<dbReference type="InterPro" id="IPR036257">
    <property type="entry name" value="Cyt_c_oxidase_su2_TM_sf"/>
</dbReference>
<keyword evidence="6" id="KW-0813">Transport</keyword>
<keyword evidence="13 19" id="KW-1133">Transmembrane helix</keyword>
<evidence type="ECO:0000256" key="16">
    <source>
        <dbReference type="ARBA" id="ARBA00023136"/>
    </source>
</evidence>
<dbReference type="PANTHER" id="PTHR22888">
    <property type="entry name" value="CYTOCHROME C OXIDASE, SUBUNIT II"/>
    <property type="match status" value="1"/>
</dbReference>
<keyword evidence="15 21" id="KW-0496">Mitochondrion</keyword>
<protein>
    <recommendedName>
        <fullName evidence="5">cytochrome-c oxidase</fullName>
        <ecNumber evidence="5">7.1.1.9</ecNumber>
    </recommendedName>
    <alternativeName>
        <fullName evidence="17">Cytochrome c oxidase polypeptide II</fullName>
    </alternativeName>
</protein>
<proteinExistence type="inferred from homology"/>
<evidence type="ECO:0000256" key="19">
    <source>
        <dbReference type="SAM" id="Phobius"/>
    </source>
</evidence>
<evidence type="ECO:0000256" key="13">
    <source>
        <dbReference type="ARBA" id="ARBA00022989"/>
    </source>
</evidence>
<geneLocation type="mitochondrion" evidence="21"/>
<keyword evidence="16 19" id="KW-0472">Membrane</keyword>
<dbReference type="InterPro" id="IPR002429">
    <property type="entry name" value="CcO_II-like_C"/>
</dbReference>
<keyword evidence="11" id="KW-1278">Translocase</keyword>
<evidence type="ECO:0000259" key="20">
    <source>
        <dbReference type="PROSITE" id="PS50857"/>
    </source>
</evidence>
<evidence type="ECO:0000256" key="5">
    <source>
        <dbReference type="ARBA" id="ARBA00012949"/>
    </source>
</evidence>